<evidence type="ECO:0000256" key="1">
    <source>
        <dbReference type="ARBA" id="ARBA00037961"/>
    </source>
</evidence>
<dbReference type="Pfam" id="PF00596">
    <property type="entry name" value="Aldolase_II"/>
    <property type="match status" value="1"/>
</dbReference>
<dbReference type="PANTHER" id="PTHR10672:SF3">
    <property type="entry name" value="PROTEIN HU-LI TAI SHAO"/>
    <property type="match status" value="1"/>
</dbReference>
<feature type="domain" description="Class II aldolase/adducin N-terminal" evidence="2">
    <location>
        <begin position="10"/>
        <end position="190"/>
    </location>
</feature>
<gene>
    <name evidence="3" type="ORF">GCM10025791_20260</name>
</gene>
<organism evidence="3 4">
    <name type="scientific">Halioxenophilus aromaticivorans</name>
    <dbReference type="NCBI Taxonomy" id="1306992"/>
    <lineage>
        <taxon>Bacteria</taxon>
        <taxon>Pseudomonadati</taxon>
        <taxon>Pseudomonadota</taxon>
        <taxon>Gammaproteobacteria</taxon>
        <taxon>Alteromonadales</taxon>
        <taxon>Alteromonadaceae</taxon>
        <taxon>Halioxenophilus</taxon>
    </lineage>
</organism>
<protein>
    <submittedName>
        <fullName evidence="3">Class II aldolase/adducin family protein</fullName>
    </submittedName>
</protein>
<evidence type="ECO:0000313" key="4">
    <source>
        <dbReference type="Proteomes" id="UP001409585"/>
    </source>
</evidence>
<dbReference type="AlphaFoldDB" id="A0AAV3U2A0"/>
<dbReference type="PANTHER" id="PTHR10672">
    <property type="entry name" value="ADDUCIN"/>
    <property type="match status" value="1"/>
</dbReference>
<dbReference type="GO" id="GO:0005996">
    <property type="term" value="P:monosaccharide metabolic process"/>
    <property type="evidence" value="ECO:0007669"/>
    <property type="project" value="UniProtKB-ARBA"/>
</dbReference>
<comment type="caution">
    <text evidence="3">The sequence shown here is derived from an EMBL/GenBank/DDBJ whole genome shotgun (WGS) entry which is preliminary data.</text>
</comment>
<accession>A0AAV3U2A0</accession>
<dbReference type="GO" id="GO:0051015">
    <property type="term" value="F:actin filament binding"/>
    <property type="evidence" value="ECO:0007669"/>
    <property type="project" value="TreeGrafter"/>
</dbReference>
<dbReference type="InterPro" id="IPR051017">
    <property type="entry name" value="Aldolase-II_Adducin_sf"/>
</dbReference>
<reference evidence="4" key="1">
    <citation type="journal article" date="2019" name="Int. J. Syst. Evol. Microbiol.">
        <title>The Global Catalogue of Microorganisms (GCM) 10K type strain sequencing project: providing services to taxonomists for standard genome sequencing and annotation.</title>
        <authorList>
            <consortium name="The Broad Institute Genomics Platform"/>
            <consortium name="The Broad Institute Genome Sequencing Center for Infectious Disease"/>
            <person name="Wu L."/>
            <person name="Ma J."/>
        </authorList>
    </citation>
    <scope>NUCLEOTIDE SEQUENCE [LARGE SCALE GENOMIC DNA]</scope>
    <source>
        <strain evidence="4">JCM 19134</strain>
    </source>
</reference>
<dbReference type="Proteomes" id="UP001409585">
    <property type="component" value="Unassembled WGS sequence"/>
</dbReference>
<proteinExistence type="inferred from homology"/>
<dbReference type="GO" id="GO:0005856">
    <property type="term" value="C:cytoskeleton"/>
    <property type="evidence" value="ECO:0007669"/>
    <property type="project" value="TreeGrafter"/>
</dbReference>
<comment type="similarity">
    <text evidence="1">Belongs to the aldolase class II family.</text>
</comment>
<dbReference type="EMBL" id="BAABLX010000012">
    <property type="protein sequence ID" value="GAA4941735.1"/>
    <property type="molecule type" value="Genomic_DNA"/>
</dbReference>
<name>A0AAV3U2A0_9ALTE</name>
<sequence>MTEEESKLRVKLAACYRIFAHLGWDELIYNHITVKIPGSQGQFLINPYGLHYSEVTASNLLKVNVKGEKLGHSPHQPNPAGMIIHTAIHSAREDAVCIGHLHTDAGSVVACQQNGLRHDNFYSVLLHGQVAYHDFEGITVMPGEQERLVASLGDKSLLILRNHGLLACGNSIEDMFMRLWLLQRACEIQVSADASGQPLIPIDQSIAEKTAQLLKLQTGPVAPGVLEFNALLRKIDRLDNSYKE</sequence>
<dbReference type="Gene3D" id="3.40.225.10">
    <property type="entry name" value="Class II aldolase/adducin N-terminal domain"/>
    <property type="match status" value="1"/>
</dbReference>
<dbReference type="SUPFAM" id="SSF53639">
    <property type="entry name" value="AraD/HMP-PK domain-like"/>
    <property type="match status" value="1"/>
</dbReference>
<evidence type="ECO:0000313" key="3">
    <source>
        <dbReference type="EMBL" id="GAA4941735.1"/>
    </source>
</evidence>
<dbReference type="SMART" id="SM01007">
    <property type="entry name" value="Aldolase_II"/>
    <property type="match status" value="1"/>
</dbReference>
<dbReference type="NCBIfam" id="NF005451">
    <property type="entry name" value="PRK07044.1"/>
    <property type="match status" value="1"/>
</dbReference>
<keyword evidence="4" id="KW-1185">Reference proteome</keyword>
<dbReference type="InterPro" id="IPR001303">
    <property type="entry name" value="Aldolase_II/adducin_N"/>
</dbReference>
<evidence type="ECO:0000259" key="2">
    <source>
        <dbReference type="SMART" id="SM01007"/>
    </source>
</evidence>
<dbReference type="InterPro" id="IPR036409">
    <property type="entry name" value="Aldolase_II/adducin_N_sf"/>
</dbReference>